<feature type="domain" description="SGNH hydrolase-type esterase" evidence="2">
    <location>
        <begin position="505"/>
        <end position="689"/>
    </location>
</feature>
<organism evidence="3 4">
    <name type="scientific">Bifidobacterium dentium (strain ATCC 27534 / DSM 20436 / JCM 1195 / Bd1)</name>
    <dbReference type="NCBI Taxonomy" id="401473"/>
    <lineage>
        <taxon>Bacteria</taxon>
        <taxon>Bacillati</taxon>
        <taxon>Actinomycetota</taxon>
        <taxon>Actinomycetes</taxon>
        <taxon>Bifidobacteriales</taxon>
        <taxon>Bifidobacteriaceae</taxon>
        <taxon>Bifidobacterium</taxon>
    </lineage>
</organism>
<name>D2QB89_BIFDB</name>
<dbReference type="CDD" id="cd00229">
    <property type="entry name" value="SGNH_hydrolase"/>
    <property type="match status" value="1"/>
</dbReference>
<dbReference type="KEGG" id="bde:BDP_1475"/>
<gene>
    <name evidence="3" type="ordered locus">BDP_1475</name>
</gene>
<dbReference type="AlphaFoldDB" id="D2QB89"/>
<dbReference type="Gene3D" id="2.60.450.20">
    <property type="match status" value="1"/>
</dbReference>
<dbReference type="Gene3D" id="3.40.50.1110">
    <property type="entry name" value="SGNH hydrolase"/>
    <property type="match status" value="1"/>
</dbReference>
<feature type="region of interest" description="Disordered" evidence="1">
    <location>
        <begin position="180"/>
        <end position="202"/>
    </location>
</feature>
<evidence type="ECO:0000313" key="4">
    <source>
        <dbReference type="Proteomes" id="UP000008693"/>
    </source>
</evidence>
<dbReference type="eggNOG" id="ENOG5031GB5">
    <property type="taxonomic scope" value="Bacteria"/>
</dbReference>
<dbReference type="Pfam" id="PF13472">
    <property type="entry name" value="Lipase_GDSL_2"/>
    <property type="match status" value="1"/>
</dbReference>
<proteinExistence type="predicted"/>
<dbReference type="EMBL" id="CP001750">
    <property type="protein sequence ID" value="ADB10075.1"/>
    <property type="molecule type" value="Genomic_DNA"/>
</dbReference>
<sequence length="806" mass="83670">MGASLYDSYRLIDIAIPDANAPVPTIRLAGGDIAGRVLRVTGWPKAYTPRLAYNPNPDGNVSGGYINAAQTGVGADGTGYACFELPRAIFKVAHAVLAFELLDGDGTTVISSRRIPVTVEEPVVNTDGGEAYDGLSDLHNAVAIAKASASDIADAEAAFSATADKVNKLVEDTTFTFDCTPIAPSEPPTVSADTEDNKTTDGTVTIGNDIRVHVKTPRAYQFDSDGDVEFVDPNGDAGVELTTKTDSSDSSIQSEHFKFTLPRSPYIKEVVATRGENASATLSTIDGGYRRLILTLPKGDKGDKGEKGEKGDGGNVATATVAGVVKPDGTTITVTSDGTITAKATTPIATTSKVGTVKPDGETITVATDGTITAKPTVATTSATGVVKPDGTTIAVTSDGSISAKTATTGAVGVVKPDGETITVASDGSISSKTATATTSTAGVVKPDGSTITVASDGTITAKTDEALQKSVSENTTAILQNSRDNTSNVTAIRRLGGFCENVVFIGDSWMDGYYSSAKHVANSPAWPCVSALGAPSYSRLGTSGGGYYKSGDDGTFLDRWNTVSDKSSVDMVIVVGGQNDATLLAGNRSVQGSVQTAMFTLFETIHKDAPNATIHVFYPLAVGETLNRRDSRWAVTTDPRMLVQSQLNWVAANTPYVRFHKGAYRFGNLVGTNGDAGDSAHLNANGYDVFGKYMANCILADDDGFPSVNGAPDKSGINGNWNKCTIAEINGVITIDFNVSATGTNNAGTTLFKVPKGFRVQSGRFFPTWNSGCFIAWDGDTLSIQGSSQGSGSTIAGTITMLAGC</sequence>
<evidence type="ECO:0000259" key="2">
    <source>
        <dbReference type="Pfam" id="PF13472"/>
    </source>
</evidence>
<evidence type="ECO:0000313" key="3">
    <source>
        <dbReference type="EMBL" id="ADB10075.1"/>
    </source>
</evidence>
<dbReference type="GeneID" id="31606648"/>
<dbReference type="HOGENOM" id="CLU_349406_0_0_11"/>
<dbReference type="SUPFAM" id="SSF52266">
    <property type="entry name" value="SGNH hydrolase"/>
    <property type="match status" value="1"/>
</dbReference>
<accession>D2QB89</accession>
<dbReference type="InterPro" id="IPR013830">
    <property type="entry name" value="SGNH_hydro"/>
</dbReference>
<dbReference type="Proteomes" id="UP000008693">
    <property type="component" value="Chromosome"/>
</dbReference>
<dbReference type="STRING" id="401473.BDP_1475"/>
<dbReference type="InterPro" id="IPR036514">
    <property type="entry name" value="SGNH_hydro_sf"/>
</dbReference>
<protein>
    <submittedName>
        <fullName evidence="3">Structural phage protein</fullName>
    </submittedName>
</protein>
<reference evidence="3 4" key="1">
    <citation type="journal article" date="2009" name="PLoS Genet.">
        <title>The Bifidobacterium dentium Bd1 genome sequence reflects its genetic adaptation to the human oral cavity.</title>
        <authorList>
            <person name="Ventura M."/>
            <person name="Turroni F."/>
            <person name="Zomer A."/>
            <person name="Foroni E."/>
            <person name="Giubellini V."/>
            <person name="Bottacini F."/>
            <person name="Canchaya C."/>
            <person name="Claesson M.J."/>
            <person name="He F."/>
            <person name="Mantzourani M."/>
            <person name="Mulas L."/>
            <person name="Ferrarini A."/>
            <person name="Gao B."/>
            <person name="Delledonne M."/>
            <person name="Henrissat B."/>
            <person name="Coutinho P."/>
            <person name="Oggioni M."/>
            <person name="Gupta R.S."/>
            <person name="Zhang Z."/>
            <person name="Beighton D."/>
            <person name="Fitzgerald G.F."/>
            <person name="O'Toole P.W."/>
            <person name="van Sinderen D."/>
        </authorList>
    </citation>
    <scope>NUCLEOTIDE SEQUENCE [LARGE SCALE GENOMIC DNA]</scope>
    <source>
        <strain evidence="4">ATCC 27534 / DSM 20436 / JCM 1195 / Bd1</strain>
    </source>
</reference>
<dbReference type="InterPro" id="IPR047002">
    <property type="entry name" value="Tcp10_C_sf"/>
</dbReference>
<dbReference type="RefSeq" id="WP_003839541.1">
    <property type="nucleotide sequence ID" value="NC_013714.1"/>
</dbReference>
<keyword evidence="4" id="KW-1185">Reference proteome</keyword>
<evidence type="ECO:0000256" key="1">
    <source>
        <dbReference type="SAM" id="MobiDB-lite"/>
    </source>
</evidence>